<dbReference type="GO" id="GO:0003677">
    <property type="term" value="F:DNA binding"/>
    <property type="evidence" value="ECO:0007669"/>
    <property type="project" value="UniProtKB-KW"/>
</dbReference>
<feature type="compositionally biased region" description="Basic residues" evidence="9">
    <location>
        <begin position="1"/>
        <end position="12"/>
    </location>
</feature>
<evidence type="ECO:0000256" key="9">
    <source>
        <dbReference type="SAM" id="MobiDB-lite"/>
    </source>
</evidence>
<dbReference type="GO" id="GO:0000786">
    <property type="term" value="C:nucleosome"/>
    <property type="evidence" value="ECO:0007669"/>
    <property type="project" value="UniProtKB-KW"/>
</dbReference>
<accession>A0AAD7BJQ3</accession>
<evidence type="ECO:0000256" key="3">
    <source>
        <dbReference type="ARBA" id="ARBA00010691"/>
    </source>
</evidence>
<dbReference type="SMART" id="SM00414">
    <property type="entry name" value="H2A"/>
    <property type="match status" value="1"/>
</dbReference>
<dbReference type="InterPro" id="IPR007125">
    <property type="entry name" value="H2A/H2B/H3"/>
</dbReference>
<dbReference type="PRINTS" id="PR00620">
    <property type="entry name" value="HISTONEH2A"/>
</dbReference>
<evidence type="ECO:0000256" key="6">
    <source>
        <dbReference type="ARBA" id="ARBA00023242"/>
    </source>
</evidence>
<dbReference type="GO" id="GO:0005634">
    <property type="term" value="C:nucleus"/>
    <property type="evidence" value="ECO:0007669"/>
    <property type="project" value="UniProtKB-SubCell"/>
</dbReference>
<comment type="subcellular location">
    <subcellularLocation>
        <location evidence="2">Chromosome</location>
    </subcellularLocation>
    <subcellularLocation>
        <location evidence="1 8">Nucleus</location>
    </subcellularLocation>
</comment>
<dbReference type="InterPro" id="IPR032458">
    <property type="entry name" value="Histone_H2A_CS"/>
</dbReference>
<protein>
    <recommendedName>
        <fullName evidence="8">Histone H2A</fullName>
    </recommendedName>
</protein>
<name>A0AAD7BJQ3_9AGAR</name>
<evidence type="ECO:0000256" key="1">
    <source>
        <dbReference type="ARBA" id="ARBA00004123"/>
    </source>
</evidence>
<keyword evidence="7 8" id="KW-0544">Nucleosome core</keyword>
<keyword evidence="12" id="KW-1185">Reference proteome</keyword>
<sequence>SGKGKGKGKGKTVKLEPGRRRSSSSRAGLEFPVARIKRYLKQGQYARKITLTSAVYLAAVLEYLMAELLELAGYCARDHKKTIITPRHLLLAIKNDEEYASHYHCSRRLIVLEDSIR</sequence>
<dbReference type="GO" id="GO:0030527">
    <property type="term" value="F:structural constituent of chromatin"/>
    <property type="evidence" value="ECO:0007669"/>
    <property type="project" value="InterPro"/>
</dbReference>
<feature type="domain" description="Core Histone H2A/H2B/H3" evidence="10">
    <location>
        <begin position="10"/>
        <end position="94"/>
    </location>
</feature>
<dbReference type="InterPro" id="IPR009072">
    <property type="entry name" value="Histone-fold"/>
</dbReference>
<gene>
    <name evidence="11" type="ORF">FB45DRAFT_925295</name>
</gene>
<dbReference type="SUPFAM" id="SSF47113">
    <property type="entry name" value="Histone-fold"/>
    <property type="match status" value="1"/>
</dbReference>
<feature type="non-terminal residue" evidence="11">
    <location>
        <position position="1"/>
    </location>
</feature>
<dbReference type="GO" id="GO:0046982">
    <property type="term" value="F:protein heterodimerization activity"/>
    <property type="evidence" value="ECO:0007669"/>
    <property type="project" value="InterPro"/>
</dbReference>
<comment type="caution">
    <text evidence="11">The sequence shown here is derived from an EMBL/GenBank/DDBJ whole genome shotgun (WGS) entry which is preliminary data.</text>
</comment>
<evidence type="ECO:0000313" key="11">
    <source>
        <dbReference type="EMBL" id="KAJ7623322.1"/>
    </source>
</evidence>
<evidence type="ECO:0000256" key="5">
    <source>
        <dbReference type="ARBA" id="ARBA00023125"/>
    </source>
</evidence>
<dbReference type="CDD" id="cd00074">
    <property type="entry name" value="HFD_H2A"/>
    <property type="match status" value="1"/>
</dbReference>
<evidence type="ECO:0000256" key="8">
    <source>
        <dbReference type="RuleBase" id="RU003767"/>
    </source>
</evidence>
<evidence type="ECO:0000256" key="4">
    <source>
        <dbReference type="ARBA" id="ARBA00022454"/>
    </source>
</evidence>
<evidence type="ECO:0000313" key="12">
    <source>
        <dbReference type="Proteomes" id="UP001221142"/>
    </source>
</evidence>
<dbReference type="PROSITE" id="PS00046">
    <property type="entry name" value="HISTONE_H2A"/>
    <property type="match status" value="1"/>
</dbReference>
<feature type="region of interest" description="Disordered" evidence="9">
    <location>
        <begin position="1"/>
        <end position="27"/>
    </location>
</feature>
<dbReference type="Proteomes" id="UP001221142">
    <property type="component" value="Unassembled WGS sequence"/>
</dbReference>
<evidence type="ECO:0000259" key="10">
    <source>
        <dbReference type="Pfam" id="PF00125"/>
    </source>
</evidence>
<dbReference type="Pfam" id="PF00125">
    <property type="entry name" value="Histone"/>
    <property type="match status" value="1"/>
</dbReference>
<proteinExistence type="inferred from homology"/>
<evidence type="ECO:0000256" key="2">
    <source>
        <dbReference type="ARBA" id="ARBA00004286"/>
    </source>
</evidence>
<reference evidence="11" key="1">
    <citation type="submission" date="2023-03" db="EMBL/GenBank/DDBJ databases">
        <title>Massive genome expansion in bonnet fungi (Mycena s.s.) driven by repeated elements and novel gene families across ecological guilds.</title>
        <authorList>
            <consortium name="Lawrence Berkeley National Laboratory"/>
            <person name="Harder C.B."/>
            <person name="Miyauchi S."/>
            <person name="Viragh M."/>
            <person name="Kuo A."/>
            <person name="Thoen E."/>
            <person name="Andreopoulos B."/>
            <person name="Lu D."/>
            <person name="Skrede I."/>
            <person name="Drula E."/>
            <person name="Henrissat B."/>
            <person name="Morin E."/>
            <person name="Kohler A."/>
            <person name="Barry K."/>
            <person name="LaButti K."/>
            <person name="Morin E."/>
            <person name="Salamov A."/>
            <person name="Lipzen A."/>
            <person name="Mereny Z."/>
            <person name="Hegedus B."/>
            <person name="Baldrian P."/>
            <person name="Stursova M."/>
            <person name="Weitz H."/>
            <person name="Taylor A."/>
            <person name="Grigoriev I.V."/>
            <person name="Nagy L.G."/>
            <person name="Martin F."/>
            <person name="Kauserud H."/>
        </authorList>
    </citation>
    <scope>NUCLEOTIDE SEQUENCE</scope>
    <source>
        <strain evidence="11">9284</strain>
    </source>
</reference>
<dbReference type="AlphaFoldDB" id="A0AAD7BJQ3"/>
<keyword evidence="5 8" id="KW-0238">DNA-binding</keyword>
<dbReference type="Gene3D" id="1.10.20.10">
    <property type="entry name" value="Histone, subunit A"/>
    <property type="match status" value="1"/>
</dbReference>
<dbReference type="EMBL" id="JARKIF010000014">
    <property type="protein sequence ID" value="KAJ7623322.1"/>
    <property type="molecule type" value="Genomic_DNA"/>
</dbReference>
<comment type="subunit">
    <text evidence="8">The nucleosome is a histone octamer containing two molecules each of H2A, H2B, H3 and H4 assembled in one H3-H4 heterotetramer and two H2A-H2B heterodimers. The octamer wraps approximately 147 bp of DNA.</text>
</comment>
<keyword evidence="6 8" id="KW-0539">Nucleus</keyword>
<organism evidence="11 12">
    <name type="scientific">Roridomyces roridus</name>
    <dbReference type="NCBI Taxonomy" id="1738132"/>
    <lineage>
        <taxon>Eukaryota</taxon>
        <taxon>Fungi</taxon>
        <taxon>Dikarya</taxon>
        <taxon>Basidiomycota</taxon>
        <taxon>Agaricomycotina</taxon>
        <taxon>Agaricomycetes</taxon>
        <taxon>Agaricomycetidae</taxon>
        <taxon>Agaricales</taxon>
        <taxon>Marasmiineae</taxon>
        <taxon>Mycenaceae</taxon>
        <taxon>Roridomyces</taxon>
    </lineage>
</organism>
<dbReference type="InterPro" id="IPR002119">
    <property type="entry name" value="Histone_H2A"/>
</dbReference>
<keyword evidence="4 8" id="KW-0158">Chromosome</keyword>
<comment type="similarity">
    <text evidence="3 8">Belongs to the histone H2A family.</text>
</comment>
<evidence type="ECO:0000256" key="7">
    <source>
        <dbReference type="ARBA" id="ARBA00023269"/>
    </source>
</evidence>
<dbReference type="PANTHER" id="PTHR23430">
    <property type="entry name" value="HISTONE H2A"/>
    <property type="match status" value="1"/>
</dbReference>